<dbReference type="Pfam" id="PF03127">
    <property type="entry name" value="GAT"/>
    <property type="match status" value="1"/>
</dbReference>
<dbReference type="GO" id="GO:0006896">
    <property type="term" value="P:Golgi to vacuole transport"/>
    <property type="evidence" value="ECO:0007669"/>
    <property type="project" value="UniProtKB-ARBA"/>
</dbReference>
<dbReference type="Pfam" id="PF00790">
    <property type="entry name" value="VHS"/>
    <property type="match status" value="1"/>
</dbReference>
<evidence type="ECO:0000259" key="9">
    <source>
        <dbReference type="PROSITE" id="PS50909"/>
    </source>
</evidence>
<evidence type="ECO:0000256" key="4">
    <source>
        <dbReference type="ARBA" id="ARBA00023034"/>
    </source>
</evidence>
<dbReference type="GO" id="GO:0035091">
    <property type="term" value="F:phosphatidylinositol binding"/>
    <property type="evidence" value="ECO:0007669"/>
    <property type="project" value="InterPro"/>
</dbReference>
<dbReference type="Gene3D" id="1.20.58.160">
    <property type="match status" value="1"/>
</dbReference>
<feature type="domain" description="VHS" evidence="7">
    <location>
        <begin position="50"/>
        <end position="201"/>
    </location>
</feature>
<dbReference type="PANTHER" id="PTHR47180">
    <property type="entry name" value="ADP-RIBOSYLATION FACTOR-BINDING PROTEIN GGA1-RELATED"/>
    <property type="match status" value="1"/>
</dbReference>
<dbReference type="GO" id="GO:0006895">
    <property type="term" value="P:Golgi to endosome transport"/>
    <property type="evidence" value="ECO:0007669"/>
    <property type="project" value="TreeGrafter"/>
</dbReference>
<evidence type="ECO:0000256" key="3">
    <source>
        <dbReference type="ARBA" id="ARBA00022927"/>
    </source>
</evidence>
<dbReference type="InterPro" id="IPR038425">
    <property type="entry name" value="GAT_sf"/>
</dbReference>
<name>A0A507FLU8_9FUNG</name>
<dbReference type="Gene3D" id="1.25.40.90">
    <property type="match status" value="1"/>
</dbReference>
<comment type="caution">
    <text evidence="10">The sequence shown here is derived from an EMBL/GenBank/DDBJ whole genome shotgun (WGS) entry which is preliminary data.</text>
</comment>
<evidence type="ECO:0000259" key="8">
    <source>
        <dbReference type="PROSITE" id="PS50180"/>
    </source>
</evidence>
<proteinExistence type="predicted"/>
<feature type="domain" description="GAT" evidence="9">
    <location>
        <begin position="228"/>
        <end position="349"/>
    </location>
</feature>
<dbReference type="InterPro" id="IPR052653">
    <property type="entry name" value="ARF-binding"/>
</dbReference>
<dbReference type="Gene3D" id="2.60.40.1230">
    <property type="match status" value="1"/>
</dbReference>
<evidence type="ECO:0000259" key="7">
    <source>
        <dbReference type="PROSITE" id="PS50179"/>
    </source>
</evidence>
<dbReference type="GO" id="GO:0043328">
    <property type="term" value="P:protein transport to vacuole involved in ubiquitin-dependent protein catabolic process via the multivesicular body sorting pathway"/>
    <property type="evidence" value="ECO:0007669"/>
    <property type="project" value="TreeGrafter"/>
</dbReference>
<dbReference type="PROSITE" id="PS50180">
    <property type="entry name" value="GAE"/>
    <property type="match status" value="1"/>
</dbReference>
<accession>A0A507FLU8</accession>
<dbReference type="GO" id="GO:0043130">
    <property type="term" value="F:ubiquitin binding"/>
    <property type="evidence" value="ECO:0007669"/>
    <property type="project" value="InterPro"/>
</dbReference>
<evidence type="ECO:0000256" key="2">
    <source>
        <dbReference type="ARBA" id="ARBA00022448"/>
    </source>
</evidence>
<keyword evidence="2" id="KW-0813">Transport</keyword>
<comment type="subcellular location">
    <subcellularLocation>
        <location evidence="1">Golgi apparatus</location>
        <location evidence="1">trans-Golgi network</location>
    </subcellularLocation>
</comment>
<feature type="domain" description="GAE" evidence="8">
    <location>
        <begin position="543"/>
        <end position="654"/>
    </location>
</feature>
<dbReference type="Pfam" id="PF02883">
    <property type="entry name" value="Alpha_adaptinC2"/>
    <property type="match status" value="1"/>
</dbReference>
<organism evidence="10 11">
    <name type="scientific">Chytriomyces confervae</name>
    <dbReference type="NCBI Taxonomy" id="246404"/>
    <lineage>
        <taxon>Eukaryota</taxon>
        <taxon>Fungi</taxon>
        <taxon>Fungi incertae sedis</taxon>
        <taxon>Chytridiomycota</taxon>
        <taxon>Chytridiomycota incertae sedis</taxon>
        <taxon>Chytridiomycetes</taxon>
        <taxon>Chytridiales</taxon>
        <taxon>Chytriomycetaceae</taxon>
        <taxon>Chytriomyces</taxon>
    </lineage>
</organism>
<dbReference type="InterPro" id="IPR008152">
    <property type="entry name" value="Clathrin_a/b/g-adaptin_app_Ig"/>
</dbReference>
<evidence type="ECO:0000256" key="6">
    <source>
        <dbReference type="SAM" id="MobiDB-lite"/>
    </source>
</evidence>
<dbReference type="InterPro" id="IPR002014">
    <property type="entry name" value="VHS_dom"/>
</dbReference>
<gene>
    <name evidence="10" type="ORF">CcCBS67573_g02321</name>
</gene>
<evidence type="ECO:0008006" key="12">
    <source>
        <dbReference type="Google" id="ProtNLM"/>
    </source>
</evidence>
<dbReference type="InterPro" id="IPR008942">
    <property type="entry name" value="ENTH_VHS"/>
</dbReference>
<dbReference type="SMART" id="SM00288">
    <property type="entry name" value="VHS"/>
    <property type="match status" value="1"/>
</dbReference>
<dbReference type="GO" id="GO:0005829">
    <property type="term" value="C:cytosol"/>
    <property type="evidence" value="ECO:0007669"/>
    <property type="project" value="GOC"/>
</dbReference>
<feature type="region of interest" description="Disordered" evidence="6">
    <location>
        <begin position="358"/>
        <end position="378"/>
    </location>
</feature>
<sequence length="654" mass="70588">MNKLLHSVAASIDSAVSAVSPLPAPAASRTVSARVQSLVDEACLNGHSLNLDAALRVCDLVNDKGNSYPREVAFTLVKYVNSRHDTIAALNSIGMIDADHRNGNTAARYETSALNALQLLDMLVKNCGYPFQLTVSSKEFLNELVKRFPEKPSAGNVVQFRILELIQQWNSTLCVNSRYKEDFRSITDMYRLLSYKGYRFPGVSSDSAAVLSVSNALKSEVELEEEDRVAQGAKLQELLRLGTPASLEQANELMKVLSGYESEGKPDYSKTVADELERIEAKASALNILFQQPNPSKREIDELMGAMKTAQGRIQTIISNGEQEDRIERLLQLNDDINTTLENYQRFRAGQPITSVSFMPPSTNASVQHSQSSANATSPATGAISLIDFDDSTIPSSSPFAAENFQMSAIAGSQLSSNSASNAPSTSSSAGSTLNDLTGLDFFGSAPQQSSLKSVQPLTSIPARGVGMMPQYGMGLGGGNLGMGASHAQAIATPQKSQPVQPTSSNLLDTSFDLLNQSLNTPKATSPVIASVSAPMQNMKISNEPKEARIFNKNGLQIKMKYSIDASNVWQGQAIFINTTPVAFDQLNFQVAVPKVMQVKLLPLTGTTVAPLNQSQVTQTMSIVNPSNEALKLRFRVSYDLNGALVEESGEHVF</sequence>
<evidence type="ECO:0000256" key="5">
    <source>
        <dbReference type="ARBA" id="ARBA00053552"/>
    </source>
</evidence>
<dbReference type="SUPFAM" id="SSF49348">
    <property type="entry name" value="Clathrin adaptor appendage domain"/>
    <property type="match status" value="1"/>
</dbReference>
<dbReference type="PROSITE" id="PS50179">
    <property type="entry name" value="VHS"/>
    <property type="match status" value="1"/>
</dbReference>
<dbReference type="PANTHER" id="PTHR47180:SF1">
    <property type="entry name" value="ADP-RIBOSYLATION FACTOR-BINDING PROTEIN GGA1-RELATED"/>
    <property type="match status" value="1"/>
</dbReference>
<evidence type="ECO:0000313" key="10">
    <source>
        <dbReference type="EMBL" id="TPX76408.1"/>
    </source>
</evidence>
<keyword evidence="4" id="KW-0333">Golgi apparatus</keyword>
<keyword evidence="11" id="KW-1185">Reference proteome</keyword>
<reference evidence="10 11" key="1">
    <citation type="journal article" date="2019" name="Sci. Rep.">
        <title>Comparative genomics of chytrid fungi reveal insights into the obligate biotrophic and pathogenic lifestyle of Synchytrium endobioticum.</title>
        <authorList>
            <person name="van de Vossenberg B.T.L.H."/>
            <person name="Warris S."/>
            <person name="Nguyen H.D.T."/>
            <person name="van Gent-Pelzer M.P.E."/>
            <person name="Joly D.L."/>
            <person name="van de Geest H.C."/>
            <person name="Bonants P.J.M."/>
            <person name="Smith D.S."/>
            <person name="Levesque C.A."/>
            <person name="van der Lee T.A.J."/>
        </authorList>
    </citation>
    <scope>NUCLEOTIDE SEQUENCE [LARGE SCALE GENOMIC DNA]</scope>
    <source>
        <strain evidence="10 11">CBS 675.73</strain>
    </source>
</reference>
<dbReference type="EMBL" id="QEAP01000047">
    <property type="protein sequence ID" value="TPX76408.1"/>
    <property type="molecule type" value="Genomic_DNA"/>
</dbReference>
<keyword evidence="3" id="KW-0653">Protein transport</keyword>
<dbReference type="InterPro" id="IPR004152">
    <property type="entry name" value="GAT_dom"/>
</dbReference>
<dbReference type="SUPFAM" id="SSF89009">
    <property type="entry name" value="GAT-like domain"/>
    <property type="match status" value="1"/>
</dbReference>
<dbReference type="FunFam" id="1.25.40.90:FF:000008">
    <property type="entry name" value="VHS domain protein"/>
    <property type="match status" value="1"/>
</dbReference>
<dbReference type="STRING" id="246404.A0A507FLU8"/>
<dbReference type="SUPFAM" id="SSF48464">
    <property type="entry name" value="ENTH/VHS domain"/>
    <property type="match status" value="1"/>
</dbReference>
<comment type="function">
    <text evidence="5">May play a role in the regulation of membrane traffic through the trans-Golgi network.</text>
</comment>
<dbReference type="GO" id="GO:0005802">
    <property type="term" value="C:trans-Golgi network"/>
    <property type="evidence" value="ECO:0007669"/>
    <property type="project" value="TreeGrafter"/>
</dbReference>
<dbReference type="InterPro" id="IPR013041">
    <property type="entry name" value="Clathrin_app_Ig-like_sf"/>
</dbReference>
<evidence type="ECO:0000256" key="1">
    <source>
        <dbReference type="ARBA" id="ARBA00004601"/>
    </source>
</evidence>
<dbReference type="SMART" id="SM00809">
    <property type="entry name" value="Alpha_adaptinC2"/>
    <property type="match status" value="1"/>
</dbReference>
<protein>
    <recommendedName>
        <fullName evidence="12">VHS domain-containing protein</fullName>
    </recommendedName>
</protein>
<dbReference type="Proteomes" id="UP000320333">
    <property type="component" value="Unassembled WGS sequence"/>
</dbReference>
<dbReference type="PROSITE" id="PS50909">
    <property type="entry name" value="GAT"/>
    <property type="match status" value="1"/>
</dbReference>
<evidence type="ECO:0000313" key="11">
    <source>
        <dbReference type="Proteomes" id="UP000320333"/>
    </source>
</evidence>
<dbReference type="InterPro" id="IPR008153">
    <property type="entry name" value="GAE_dom"/>
</dbReference>
<dbReference type="OrthoDB" id="2018246at2759"/>
<dbReference type="AlphaFoldDB" id="A0A507FLU8"/>